<accession>A0A2K1JVY8</accession>
<dbReference type="Proteomes" id="UP000006727">
    <property type="component" value="Chromosome 11"/>
</dbReference>
<evidence type="ECO:0000313" key="1">
    <source>
        <dbReference type="EMBL" id="PNR45695.1"/>
    </source>
</evidence>
<dbReference type="Gramene" id="Pp3c11_23538V3.1">
    <property type="protein sequence ID" value="Pp3c11_23538V3.1"/>
    <property type="gene ID" value="Pp3c11_23538"/>
</dbReference>
<dbReference type="AlphaFoldDB" id="A0A2K1JVY8"/>
<dbReference type="EMBL" id="ABEU02000011">
    <property type="protein sequence ID" value="PNR45695.1"/>
    <property type="molecule type" value="Genomic_DNA"/>
</dbReference>
<dbReference type="EnsemblPlants" id="Pp3c11_23538V3.1">
    <property type="protein sequence ID" value="Pp3c11_23538V3.1"/>
    <property type="gene ID" value="Pp3c11_23538"/>
</dbReference>
<organism evidence="1">
    <name type="scientific">Physcomitrium patens</name>
    <name type="common">Spreading-leaved earth moss</name>
    <name type="synonym">Physcomitrella patens</name>
    <dbReference type="NCBI Taxonomy" id="3218"/>
    <lineage>
        <taxon>Eukaryota</taxon>
        <taxon>Viridiplantae</taxon>
        <taxon>Streptophyta</taxon>
        <taxon>Embryophyta</taxon>
        <taxon>Bryophyta</taxon>
        <taxon>Bryophytina</taxon>
        <taxon>Bryopsida</taxon>
        <taxon>Funariidae</taxon>
        <taxon>Funariales</taxon>
        <taxon>Funariaceae</taxon>
        <taxon>Physcomitrium</taxon>
    </lineage>
</organism>
<evidence type="ECO:0000313" key="2">
    <source>
        <dbReference type="EnsemblPlants" id="Pp3c11_23538V3.1"/>
    </source>
</evidence>
<protein>
    <submittedName>
        <fullName evidence="1 2">Uncharacterized protein</fullName>
    </submittedName>
</protein>
<evidence type="ECO:0000313" key="3">
    <source>
        <dbReference type="Proteomes" id="UP000006727"/>
    </source>
</evidence>
<reference evidence="1 3" key="2">
    <citation type="journal article" date="2018" name="Plant J.">
        <title>The Physcomitrella patens chromosome-scale assembly reveals moss genome structure and evolution.</title>
        <authorList>
            <person name="Lang D."/>
            <person name="Ullrich K.K."/>
            <person name="Murat F."/>
            <person name="Fuchs J."/>
            <person name="Jenkins J."/>
            <person name="Haas F.B."/>
            <person name="Piednoel M."/>
            <person name="Gundlach H."/>
            <person name="Van Bel M."/>
            <person name="Meyberg R."/>
            <person name="Vives C."/>
            <person name="Morata J."/>
            <person name="Symeonidi A."/>
            <person name="Hiss M."/>
            <person name="Muchero W."/>
            <person name="Kamisugi Y."/>
            <person name="Saleh O."/>
            <person name="Blanc G."/>
            <person name="Decker E.L."/>
            <person name="van Gessel N."/>
            <person name="Grimwood J."/>
            <person name="Hayes R.D."/>
            <person name="Graham S.W."/>
            <person name="Gunter L.E."/>
            <person name="McDaniel S.F."/>
            <person name="Hoernstein S.N.W."/>
            <person name="Larsson A."/>
            <person name="Li F.W."/>
            <person name="Perroud P.F."/>
            <person name="Phillips J."/>
            <person name="Ranjan P."/>
            <person name="Rokshar D.S."/>
            <person name="Rothfels C.J."/>
            <person name="Schneider L."/>
            <person name="Shu S."/>
            <person name="Stevenson D.W."/>
            <person name="Thummler F."/>
            <person name="Tillich M."/>
            <person name="Villarreal Aguilar J.C."/>
            <person name="Widiez T."/>
            <person name="Wong G.K."/>
            <person name="Wymore A."/>
            <person name="Zhang Y."/>
            <person name="Zimmer A.D."/>
            <person name="Quatrano R.S."/>
            <person name="Mayer K.F.X."/>
            <person name="Goodstein D."/>
            <person name="Casacuberta J.M."/>
            <person name="Vandepoele K."/>
            <person name="Reski R."/>
            <person name="Cuming A.C."/>
            <person name="Tuskan G.A."/>
            <person name="Maumus F."/>
            <person name="Salse J."/>
            <person name="Schmutz J."/>
            <person name="Rensing S.A."/>
        </authorList>
    </citation>
    <scope>NUCLEOTIDE SEQUENCE [LARGE SCALE GENOMIC DNA]</scope>
    <source>
        <strain evidence="2 3">cv. Gransden 2004</strain>
    </source>
</reference>
<name>A0A2K1JVY8_PHYPA</name>
<proteinExistence type="predicted"/>
<gene>
    <name evidence="1" type="ORF">PHYPA_015466</name>
</gene>
<dbReference type="InParanoid" id="A0A2K1JVY8"/>
<sequence length="224" mass="24615">MHYPHNVTRISVSVGSADVFAVTGTIQLPKDCPTNYHPSLRADDPILRVMISCYAGPGAIKIWSIDENLIETYDDIAGLEEPGTGVKCILTDHVWLIDDSIAISTENKVIFIVKGEMSSVTVGGCRIEPQKFLDTGHVLCMAVTPTGFYAGRKDGIIMQVGGWDVVKSEYSAEKVGRLQLNPQFEEGTLNQTSNYTEEGLLSPVFDVVDYPMPGISDRLPPYFR</sequence>
<reference evidence="2" key="3">
    <citation type="submission" date="2020-12" db="UniProtKB">
        <authorList>
            <consortium name="EnsemblPlants"/>
        </authorList>
    </citation>
    <scope>IDENTIFICATION</scope>
</reference>
<reference evidence="1 3" key="1">
    <citation type="journal article" date="2008" name="Science">
        <title>The Physcomitrella genome reveals evolutionary insights into the conquest of land by plants.</title>
        <authorList>
            <person name="Rensing S."/>
            <person name="Lang D."/>
            <person name="Zimmer A."/>
            <person name="Terry A."/>
            <person name="Salamov A."/>
            <person name="Shapiro H."/>
            <person name="Nishiyama T."/>
            <person name="Perroud P.-F."/>
            <person name="Lindquist E."/>
            <person name="Kamisugi Y."/>
            <person name="Tanahashi T."/>
            <person name="Sakakibara K."/>
            <person name="Fujita T."/>
            <person name="Oishi K."/>
            <person name="Shin-I T."/>
            <person name="Kuroki Y."/>
            <person name="Toyoda A."/>
            <person name="Suzuki Y."/>
            <person name="Hashimoto A."/>
            <person name="Yamaguchi K."/>
            <person name="Sugano A."/>
            <person name="Kohara Y."/>
            <person name="Fujiyama A."/>
            <person name="Anterola A."/>
            <person name="Aoki S."/>
            <person name="Ashton N."/>
            <person name="Barbazuk W.B."/>
            <person name="Barker E."/>
            <person name="Bennetzen J."/>
            <person name="Bezanilla M."/>
            <person name="Blankenship R."/>
            <person name="Cho S.H."/>
            <person name="Dutcher S."/>
            <person name="Estelle M."/>
            <person name="Fawcett J.A."/>
            <person name="Gundlach H."/>
            <person name="Hanada K."/>
            <person name="Heyl A."/>
            <person name="Hicks K.A."/>
            <person name="Hugh J."/>
            <person name="Lohr M."/>
            <person name="Mayer K."/>
            <person name="Melkozernov A."/>
            <person name="Murata T."/>
            <person name="Nelson D."/>
            <person name="Pils B."/>
            <person name="Prigge M."/>
            <person name="Reiss B."/>
            <person name="Renner T."/>
            <person name="Rombauts S."/>
            <person name="Rushton P."/>
            <person name="Sanderfoot A."/>
            <person name="Schween G."/>
            <person name="Shiu S.-H."/>
            <person name="Stueber K."/>
            <person name="Theodoulou F.L."/>
            <person name="Tu H."/>
            <person name="Van de Peer Y."/>
            <person name="Verrier P.J."/>
            <person name="Waters E."/>
            <person name="Wood A."/>
            <person name="Yang L."/>
            <person name="Cove D."/>
            <person name="Cuming A."/>
            <person name="Hasebe M."/>
            <person name="Lucas S."/>
            <person name="Mishler D.B."/>
            <person name="Reski R."/>
            <person name="Grigoriev I."/>
            <person name="Quatrano R.S."/>
            <person name="Boore J.L."/>
        </authorList>
    </citation>
    <scope>NUCLEOTIDE SEQUENCE [LARGE SCALE GENOMIC DNA]</scope>
    <source>
        <strain evidence="2 3">cv. Gransden 2004</strain>
    </source>
</reference>
<keyword evidence="3" id="KW-1185">Reference proteome</keyword>